<dbReference type="SUPFAM" id="SSF51306">
    <property type="entry name" value="LexA/Signal peptidase"/>
    <property type="match status" value="1"/>
</dbReference>
<evidence type="ECO:0000256" key="1">
    <source>
        <dbReference type="ARBA" id="ARBA00004370"/>
    </source>
</evidence>
<dbReference type="EMBL" id="CCDI010000001">
    <property type="protein sequence ID" value="CDQ22836.1"/>
    <property type="molecule type" value="Genomic_DNA"/>
</dbReference>
<reference evidence="8" key="1">
    <citation type="submission" date="2014-03" db="EMBL/GenBank/DDBJ databases">
        <authorList>
            <person name="Urmite Genomes U."/>
        </authorList>
    </citation>
    <scope>NUCLEOTIDE SEQUENCE [LARGE SCALE GENOMIC DNA]</scope>
    <source>
        <strain evidence="8">HD-03</strain>
    </source>
</reference>
<dbReference type="GO" id="GO:0009003">
    <property type="term" value="F:signal peptidase activity"/>
    <property type="evidence" value="ECO:0007669"/>
    <property type="project" value="UniProtKB-EC"/>
</dbReference>
<comment type="caution">
    <text evidence="7">The sequence shown here is derived from an EMBL/GenBank/DDBJ whole genome shotgun (WGS) entry which is preliminary data.</text>
</comment>
<dbReference type="EC" id="3.4.21.89" evidence="5"/>
<keyword evidence="3 6" id="KW-1133">Transmembrane helix</keyword>
<reference evidence="7 8" key="2">
    <citation type="submission" date="2014-05" db="EMBL/GenBank/DDBJ databases">
        <title>Draft genome sequence of Halobacillus karajensis HK-03.</title>
        <authorList>
            <person name="Khelaifia S."/>
            <person name="Croce O."/>
            <person name="Lagier J.C."/>
            <person name="Raoult D."/>
        </authorList>
    </citation>
    <scope>NUCLEOTIDE SEQUENCE [LARGE SCALE GENOMIC DNA]</scope>
    <source>
        <strain evidence="7 8">HD-03</strain>
    </source>
</reference>
<evidence type="ECO:0000256" key="6">
    <source>
        <dbReference type="SAM" id="Phobius"/>
    </source>
</evidence>
<name>A0A024P4T2_9BACI</name>
<evidence type="ECO:0000256" key="5">
    <source>
        <dbReference type="NCBIfam" id="TIGR02228"/>
    </source>
</evidence>
<dbReference type="PANTHER" id="PTHR10806:SF6">
    <property type="entry name" value="SIGNAL PEPTIDASE COMPLEX CATALYTIC SUBUNIT SEC11"/>
    <property type="match status" value="1"/>
</dbReference>
<dbReference type="GO" id="GO:0006465">
    <property type="term" value="P:signal peptide processing"/>
    <property type="evidence" value="ECO:0007669"/>
    <property type="project" value="UniProtKB-UniRule"/>
</dbReference>
<dbReference type="NCBIfam" id="NF046067">
    <property type="entry name" value="SigPepSipWBacil"/>
    <property type="match status" value="1"/>
</dbReference>
<dbReference type="InterPro" id="IPR036286">
    <property type="entry name" value="LexA/Signal_pep-like_sf"/>
</dbReference>
<dbReference type="Gene3D" id="2.10.109.10">
    <property type="entry name" value="Umud Fragment, subunit A"/>
    <property type="match status" value="1"/>
</dbReference>
<keyword evidence="2 6" id="KW-0812">Transmembrane</keyword>
<dbReference type="NCBIfam" id="TIGR02228">
    <property type="entry name" value="sigpep_I_arch"/>
    <property type="match status" value="1"/>
</dbReference>
<dbReference type="CDD" id="cd06530">
    <property type="entry name" value="S26_SPase_I"/>
    <property type="match status" value="1"/>
</dbReference>
<dbReference type="PRINTS" id="PR00728">
    <property type="entry name" value="SIGNALPTASE"/>
</dbReference>
<evidence type="ECO:0000313" key="8">
    <source>
        <dbReference type="Proteomes" id="UP000028868"/>
    </source>
</evidence>
<evidence type="ECO:0000313" key="7">
    <source>
        <dbReference type="EMBL" id="CDQ22836.1"/>
    </source>
</evidence>
<proteinExistence type="predicted"/>
<dbReference type="AlphaFoldDB" id="A0A024P4T2"/>
<dbReference type="InterPro" id="IPR001733">
    <property type="entry name" value="Peptidase_S26B"/>
</dbReference>
<feature type="transmembrane region" description="Helical" evidence="6">
    <location>
        <begin position="145"/>
        <end position="167"/>
    </location>
</feature>
<dbReference type="GO" id="GO:0004252">
    <property type="term" value="F:serine-type endopeptidase activity"/>
    <property type="evidence" value="ECO:0007669"/>
    <property type="project" value="UniProtKB-UniRule"/>
</dbReference>
<keyword evidence="8" id="KW-1185">Reference proteome</keyword>
<evidence type="ECO:0000256" key="3">
    <source>
        <dbReference type="ARBA" id="ARBA00022989"/>
    </source>
</evidence>
<keyword evidence="4 6" id="KW-0472">Membrane</keyword>
<dbReference type="OrthoDB" id="2243765at2"/>
<comment type="subcellular location">
    <subcellularLocation>
        <location evidence="1">Membrane</location>
    </subcellularLocation>
</comment>
<feature type="transmembrane region" description="Helical" evidence="6">
    <location>
        <begin position="12"/>
        <end position="31"/>
    </location>
</feature>
<dbReference type="Proteomes" id="UP000028868">
    <property type="component" value="Unassembled WGS sequence"/>
</dbReference>
<dbReference type="GO" id="GO:0016020">
    <property type="term" value="C:membrane"/>
    <property type="evidence" value="ECO:0007669"/>
    <property type="project" value="UniProtKB-SubCell"/>
</dbReference>
<accession>A0A024P4T2</accession>
<organism evidence="7 8">
    <name type="scientific">Halobacillus karajensis</name>
    <dbReference type="NCBI Taxonomy" id="195088"/>
    <lineage>
        <taxon>Bacteria</taxon>
        <taxon>Bacillati</taxon>
        <taxon>Bacillota</taxon>
        <taxon>Bacilli</taxon>
        <taxon>Bacillales</taxon>
        <taxon>Bacillaceae</taxon>
        <taxon>Halobacillus</taxon>
    </lineage>
</organism>
<protein>
    <recommendedName>
        <fullName evidence="5">Signal peptidase I</fullName>
        <ecNumber evidence="5">3.4.21.89</ecNumber>
    </recommendedName>
</protein>
<dbReference type="PANTHER" id="PTHR10806">
    <property type="entry name" value="SIGNAL PEPTIDASE COMPLEX CATALYTIC SUBUNIT SEC11"/>
    <property type="match status" value="1"/>
</dbReference>
<evidence type="ECO:0000256" key="4">
    <source>
        <dbReference type="ARBA" id="ARBA00023136"/>
    </source>
</evidence>
<sequence length="184" mass="20035">MKNVLCTLMTFLLYAILIFMVVIVAVSKISGGESTFMGYQLKTVLSGSMEPTFQTGSIVAIEPTEEGTHYEEGDVITFMREEGVLVTHRIIEVKGAGENISYITKGDNNDGADLEPVLAANVVGEYVDFTIPYIGYVMDFANSKLGSLLLLVVPGVGLFGYGCLSIWREISKLEDTKEKESAKA</sequence>
<gene>
    <name evidence="7" type="primary">sipW</name>
    <name evidence="7" type="ORF">BN983_01053</name>
</gene>
<evidence type="ECO:0000256" key="2">
    <source>
        <dbReference type="ARBA" id="ARBA00022692"/>
    </source>
</evidence>
<dbReference type="InterPro" id="IPR019533">
    <property type="entry name" value="Peptidase_S26"/>
</dbReference>